<evidence type="ECO:0000313" key="5">
    <source>
        <dbReference type="Proteomes" id="UP001596201"/>
    </source>
</evidence>
<dbReference type="PANTHER" id="PTHR42748">
    <property type="entry name" value="NITROGEN METABOLITE REPRESSION PROTEIN NMRA FAMILY MEMBER"/>
    <property type="match status" value="1"/>
</dbReference>
<dbReference type="SUPFAM" id="SSF51735">
    <property type="entry name" value="NAD(P)-binding Rossmann-fold domains"/>
    <property type="match status" value="1"/>
</dbReference>
<protein>
    <submittedName>
        <fullName evidence="4">NmrA/HSCARG family protein</fullName>
    </submittedName>
</protein>
<gene>
    <name evidence="4" type="ORF">ACFPJ5_13245</name>
</gene>
<dbReference type="PANTHER" id="PTHR42748:SF7">
    <property type="entry name" value="NMRA LIKE REDOX SENSOR 1-RELATED"/>
    <property type="match status" value="1"/>
</dbReference>
<comment type="caution">
    <text evidence="4">The sequence shown here is derived from an EMBL/GenBank/DDBJ whole genome shotgun (WGS) entry which is preliminary data.</text>
</comment>
<accession>A0ABD5RDK3</accession>
<keyword evidence="2" id="KW-0521">NADP</keyword>
<dbReference type="Gene3D" id="3.90.25.10">
    <property type="entry name" value="UDP-galactose 4-epimerase, domain 1"/>
    <property type="match status" value="1"/>
</dbReference>
<keyword evidence="5" id="KW-1185">Reference proteome</keyword>
<dbReference type="InterPro" id="IPR008030">
    <property type="entry name" value="NmrA-like"/>
</dbReference>
<reference evidence="4 5" key="1">
    <citation type="journal article" date="2019" name="Int. J. Syst. Evol. Microbiol.">
        <title>The Global Catalogue of Microorganisms (GCM) 10K type strain sequencing project: providing services to taxonomists for standard genome sequencing and annotation.</title>
        <authorList>
            <consortium name="The Broad Institute Genomics Platform"/>
            <consortium name="The Broad Institute Genome Sequencing Center for Infectious Disease"/>
            <person name="Wu L."/>
            <person name="Ma J."/>
        </authorList>
    </citation>
    <scope>NUCLEOTIDE SEQUENCE [LARGE SCALE GENOMIC DNA]</scope>
    <source>
        <strain evidence="4 5">CGMCC 1.12237</strain>
    </source>
</reference>
<dbReference type="Proteomes" id="UP001596201">
    <property type="component" value="Unassembled WGS sequence"/>
</dbReference>
<dbReference type="Pfam" id="PF05368">
    <property type="entry name" value="NmrA"/>
    <property type="match status" value="1"/>
</dbReference>
<evidence type="ECO:0000259" key="3">
    <source>
        <dbReference type="Pfam" id="PF05368"/>
    </source>
</evidence>
<dbReference type="InterPro" id="IPR036291">
    <property type="entry name" value="NAD(P)-bd_dom_sf"/>
</dbReference>
<proteinExistence type="inferred from homology"/>
<dbReference type="Gene3D" id="3.40.50.720">
    <property type="entry name" value="NAD(P)-binding Rossmann-like Domain"/>
    <property type="match status" value="1"/>
</dbReference>
<evidence type="ECO:0000256" key="2">
    <source>
        <dbReference type="ARBA" id="ARBA00022857"/>
    </source>
</evidence>
<dbReference type="InterPro" id="IPR051164">
    <property type="entry name" value="NmrA-like_oxidored"/>
</dbReference>
<evidence type="ECO:0000256" key="1">
    <source>
        <dbReference type="ARBA" id="ARBA00006328"/>
    </source>
</evidence>
<dbReference type="EMBL" id="JBHSKX010000002">
    <property type="protein sequence ID" value="MFC5367897.1"/>
    <property type="molecule type" value="Genomic_DNA"/>
</dbReference>
<comment type="similarity">
    <text evidence="1">Belongs to the NmrA-type oxidoreductase family.</text>
</comment>
<dbReference type="CDD" id="cd05251">
    <property type="entry name" value="NmrA_like_SDR_a"/>
    <property type="match status" value="1"/>
</dbReference>
<sequence length="293" mass="31155">MTKILVAGATGTQGGAVVDHLLGGEYGTYDVYGLTRDANSERAQALAERGVTVVEGDLTDGERMAELCAGMDAVFCVTTFFEDGPAVETEQGITLADAASEAGVSHFVYSSVGGADRDTGLAHFESKYTVERHVADLGLPATIVRPVYFMQNLAYMHGEELRNGTLSMPLDEGVELGLVDADDIGRAVATAVADPERFVGQTFELGGDSLTLEAMADAVSTAMGTEIEPVHLDLDTYRDAAGNEMADMYAWFNAEGYDIDTESLRAEYGIETTDFASWLTASDAFRPAPAASR</sequence>
<feature type="domain" description="NmrA-like" evidence="3">
    <location>
        <begin position="3"/>
        <end position="262"/>
    </location>
</feature>
<organism evidence="4 5">
    <name type="scientific">Salinirubrum litoreum</name>
    <dbReference type="NCBI Taxonomy" id="1126234"/>
    <lineage>
        <taxon>Archaea</taxon>
        <taxon>Methanobacteriati</taxon>
        <taxon>Methanobacteriota</taxon>
        <taxon>Stenosarchaea group</taxon>
        <taxon>Halobacteria</taxon>
        <taxon>Halobacteriales</taxon>
        <taxon>Haloferacaceae</taxon>
        <taxon>Salinirubrum</taxon>
    </lineage>
</organism>
<name>A0ABD5RDK3_9EURY</name>
<dbReference type="AlphaFoldDB" id="A0ABD5RDK3"/>
<evidence type="ECO:0000313" key="4">
    <source>
        <dbReference type="EMBL" id="MFC5367897.1"/>
    </source>
</evidence>
<dbReference type="RefSeq" id="WP_227230140.1">
    <property type="nucleotide sequence ID" value="NZ_JAJCVJ010000002.1"/>
</dbReference>